<evidence type="ECO:0008006" key="3">
    <source>
        <dbReference type="Google" id="ProtNLM"/>
    </source>
</evidence>
<accession>A0ABQ7ANT1</accession>
<evidence type="ECO:0000313" key="2">
    <source>
        <dbReference type="Proteomes" id="UP000266723"/>
    </source>
</evidence>
<dbReference type="SUPFAM" id="SSF56300">
    <property type="entry name" value="Metallo-dependent phosphatases"/>
    <property type="match status" value="1"/>
</dbReference>
<dbReference type="Gene3D" id="3.60.21.10">
    <property type="match status" value="1"/>
</dbReference>
<evidence type="ECO:0000313" key="1">
    <source>
        <dbReference type="EMBL" id="KAF3516045.1"/>
    </source>
</evidence>
<dbReference type="InterPro" id="IPR029052">
    <property type="entry name" value="Metallo-depent_PP-like"/>
</dbReference>
<dbReference type="EMBL" id="QGKV02001556">
    <property type="protein sequence ID" value="KAF3516045.1"/>
    <property type="molecule type" value="Genomic_DNA"/>
</dbReference>
<dbReference type="PANTHER" id="PTHR45619">
    <property type="entry name" value="SERINE/THREONINE-PROTEIN PHOSPHATASE PP2A-RELATED"/>
    <property type="match status" value="1"/>
</dbReference>
<organism evidence="1 2">
    <name type="scientific">Brassica cretica</name>
    <name type="common">Mustard</name>
    <dbReference type="NCBI Taxonomy" id="69181"/>
    <lineage>
        <taxon>Eukaryota</taxon>
        <taxon>Viridiplantae</taxon>
        <taxon>Streptophyta</taxon>
        <taxon>Embryophyta</taxon>
        <taxon>Tracheophyta</taxon>
        <taxon>Spermatophyta</taxon>
        <taxon>Magnoliopsida</taxon>
        <taxon>eudicotyledons</taxon>
        <taxon>Gunneridae</taxon>
        <taxon>Pentapetalae</taxon>
        <taxon>rosids</taxon>
        <taxon>malvids</taxon>
        <taxon>Brassicales</taxon>
        <taxon>Brassicaceae</taxon>
        <taxon>Brassiceae</taxon>
        <taxon>Brassica</taxon>
    </lineage>
</organism>
<dbReference type="InterPro" id="IPR047129">
    <property type="entry name" value="PPA2-like"/>
</dbReference>
<sequence>MIRQNLLRTHLYCLGRQRRSIIVDPLFRRQNRSFVNTVQVKEILIEESNVQPVNTPVTVCGDIHGQFHDCMKLFQTGGHVPDTNYILCRWSPLVVRDRIWVISGSKSPPVSCSVTASSLGPPSCHVDVLTVDLRQRFLEILHSS</sequence>
<keyword evidence="2" id="KW-1185">Reference proteome</keyword>
<protein>
    <recommendedName>
        <fullName evidence="3">Calcineurin-like phosphoesterase domain-containing protein</fullName>
    </recommendedName>
</protein>
<gene>
    <name evidence="1" type="ORF">DY000_02059133</name>
</gene>
<reference evidence="1 2" key="1">
    <citation type="journal article" date="2020" name="BMC Genomics">
        <title>Intraspecific diversification of the crop wild relative Brassica cretica Lam. using demographic model selection.</title>
        <authorList>
            <person name="Kioukis A."/>
            <person name="Michalopoulou V.A."/>
            <person name="Briers L."/>
            <person name="Pirintsos S."/>
            <person name="Studholme D.J."/>
            <person name="Pavlidis P."/>
            <person name="Sarris P.F."/>
        </authorList>
    </citation>
    <scope>NUCLEOTIDE SEQUENCE [LARGE SCALE GENOMIC DNA]</scope>
    <source>
        <strain evidence="2">cv. PFS-1207/04</strain>
    </source>
</reference>
<proteinExistence type="predicted"/>
<comment type="caution">
    <text evidence="1">The sequence shown here is derived from an EMBL/GenBank/DDBJ whole genome shotgun (WGS) entry which is preliminary data.</text>
</comment>
<dbReference type="Proteomes" id="UP000266723">
    <property type="component" value="Unassembled WGS sequence"/>
</dbReference>
<name>A0ABQ7ANT1_BRACR</name>